<keyword evidence="3" id="KW-0436">Ligase</keyword>
<dbReference type="InterPro" id="IPR014729">
    <property type="entry name" value="Rossmann-like_a/b/a_fold"/>
</dbReference>
<dbReference type="GO" id="GO:0005829">
    <property type="term" value="C:cytosol"/>
    <property type="evidence" value="ECO:0007669"/>
    <property type="project" value="TreeGrafter"/>
</dbReference>
<dbReference type="GO" id="GO:0006429">
    <property type="term" value="P:leucyl-tRNA aminoacylation"/>
    <property type="evidence" value="ECO:0007669"/>
    <property type="project" value="InterPro"/>
</dbReference>
<evidence type="ECO:0000256" key="1">
    <source>
        <dbReference type="ARBA" id="ARBA00005594"/>
    </source>
</evidence>
<evidence type="ECO:0000313" key="9">
    <source>
        <dbReference type="EMBL" id="GAH11985.1"/>
    </source>
</evidence>
<sequence>RWAEDKLYQVSEDDPRPKWYALTMFPYTSGDLHIGHWYAMAPSDVHARFKRMQGYNVLHPMGFDAFGLPAENAAISRGIHPFVWTMQNVDNMRRQLKSIGAIYDWSREVITCLPDYYQWTQWFFLKLYENGLAYRGKAQVNWCPRCQTVLANEQVVDGFCERCGAAVIKRDLERGSSSLTW</sequence>
<keyword evidence="4" id="KW-0547">Nucleotide-binding</keyword>
<dbReference type="InterPro" id="IPR002300">
    <property type="entry name" value="aa-tRNA-synth_Ia"/>
</dbReference>
<dbReference type="PANTHER" id="PTHR43740">
    <property type="entry name" value="LEUCYL-TRNA SYNTHETASE"/>
    <property type="match status" value="1"/>
</dbReference>
<dbReference type="FunFam" id="3.40.50.620:FF:000060">
    <property type="entry name" value="Leucine--tRNA ligase"/>
    <property type="match status" value="1"/>
</dbReference>
<keyword evidence="7" id="KW-0030">Aminoacyl-tRNA synthetase</keyword>
<reference evidence="9" key="1">
    <citation type="journal article" date="2014" name="Front. Microbiol.">
        <title>High frequency of phylogenetically diverse reductive dehalogenase-homologous genes in deep subseafloor sedimentary metagenomes.</title>
        <authorList>
            <person name="Kawai M."/>
            <person name="Futagami T."/>
            <person name="Toyoda A."/>
            <person name="Takaki Y."/>
            <person name="Nishi S."/>
            <person name="Hori S."/>
            <person name="Arai W."/>
            <person name="Tsubouchi T."/>
            <person name="Morono Y."/>
            <person name="Uchiyama I."/>
            <person name="Ito T."/>
            <person name="Fujiyama A."/>
            <person name="Inagaki F."/>
            <person name="Takami H."/>
        </authorList>
    </citation>
    <scope>NUCLEOTIDE SEQUENCE</scope>
    <source>
        <strain evidence="9">Expedition CK06-06</strain>
    </source>
</reference>
<dbReference type="InterPro" id="IPR002302">
    <property type="entry name" value="Leu-tRNA-ligase"/>
</dbReference>
<dbReference type="Pfam" id="PF00133">
    <property type="entry name" value="tRNA-synt_1"/>
    <property type="match status" value="1"/>
</dbReference>
<evidence type="ECO:0000256" key="5">
    <source>
        <dbReference type="ARBA" id="ARBA00022840"/>
    </source>
</evidence>
<organism evidence="9">
    <name type="scientific">marine sediment metagenome</name>
    <dbReference type="NCBI Taxonomy" id="412755"/>
    <lineage>
        <taxon>unclassified sequences</taxon>
        <taxon>metagenomes</taxon>
        <taxon>ecological metagenomes</taxon>
    </lineage>
</organism>
<feature type="domain" description="Aminoacyl-tRNA synthetase class Ia" evidence="8">
    <location>
        <begin position="1"/>
        <end position="154"/>
    </location>
</feature>
<dbReference type="GO" id="GO:0005524">
    <property type="term" value="F:ATP binding"/>
    <property type="evidence" value="ECO:0007669"/>
    <property type="project" value="UniProtKB-KW"/>
</dbReference>
<dbReference type="SUPFAM" id="SSF52374">
    <property type="entry name" value="Nucleotidylyl transferase"/>
    <property type="match status" value="1"/>
</dbReference>
<gene>
    <name evidence="9" type="ORF">S01H4_59883</name>
</gene>
<dbReference type="EMBL" id="BART01035196">
    <property type="protein sequence ID" value="GAH11985.1"/>
    <property type="molecule type" value="Genomic_DNA"/>
</dbReference>
<comment type="similarity">
    <text evidence="1">Belongs to the class-I aminoacyl-tRNA synthetase family.</text>
</comment>
<comment type="caution">
    <text evidence="9">The sequence shown here is derived from an EMBL/GenBank/DDBJ whole genome shotgun (WGS) entry which is preliminary data.</text>
</comment>
<evidence type="ECO:0000259" key="8">
    <source>
        <dbReference type="Pfam" id="PF00133"/>
    </source>
</evidence>
<feature type="non-terminal residue" evidence="9">
    <location>
        <position position="1"/>
    </location>
</feature>
<evidence type="ECO:0000256" key="3">
    <source>
        <dbReference type="ARBA" id="ARBA00022598"/>
    </source>
</evidence>
<evidence type="ECO:0000256" key="7">
    <source>
        <dbReference type="ARBA" id="ARBA00023146"/>
    </source>
</evidence>
<accession>X1DUV4</accession>
<name>X1DUV4_9ZZZZ</name>
<keyword evidence="5" id="KW-0067">ATP-binding</keyword>
<keyword evidence="6" id="KW-0648">Protein biosynthesis</keyword>
<dbReference type="AlphaFoldDB" id="X1DUV4"/>
<dbReference type="PRINTS" id="PR00985">
    <property type="entry name" value="TRNASYNTHLEU"/>
</dbReference>
<protein>
    <recommendedName>
        <fullName evidence="2">leucine--tRNA ligase</fullName>
        <ecNumber evidence="2">6.1.1.4</ecNumber>
    </recommendedName>
</protein>
<proteinExistence type="inferred from homology"/>
<evidence type="ECO:0000256" key="4">
    <source>
        <dbReference type="ARBA" id="ARBA00022741"/>
    </source>
</evidence>
<dbReference type="PANTHER" id="PTHR43740:SF2">
    <property type="entry name" value="LEUCINE--TRNA LIGASE, MITOCHONDRIAL"/>
    <property type="match status" value="1"/>
</dbReference>
<dbReference type="Gene3D" id="3.40.50.620">
    <property type="entry name" value="HUPs"/>
    <property type="match status" value="1"/>
</dbReference>
<dbReference type="GO" id="GO:0004823">
    <property type="term" value="F:leucine-tRNA ligase activity"/>
    <property type="evidence" value="ECO:0007669"/>
    <property type="project" value="UniProtKB-EC"/>
</dbReference>
<evidence type="ECO:0000256" key="2">
    <source>
        <dbReference type="ARBA" id="ARBA00013164"/>
    </source>
</evidence>
<dbReference type="EC" id="6.1.1.4" evidence="2"/>
<evidence type="ECO:0000256" key="6">
    <source>
        <dbReference type="ARBA" id="ARBA00022917"/>
    </source>
</evidence>